<dbReference type="GO" id="GO:0030672">
    <property type="term" value="C:synaptic vesicle membrane"/>
    <property type="evidence" value="ECO:0007669"/>
    <property type="project" value="TreeGrafter"/>
</dbReference>
<dbReference type="Pfam" id="PF02750">
    <property type="entry name" value="Synapsin_C"/>
    <property type="match status" value="2"/>
</dbReference>
<dbReference type="GO" id="GO:0007269">
    <property type="term" value="P:neurotransmitter secretion"/>
    <property type="evidence" value="ECO:0007669"/>
    <property type="project" value="TreeGrafter"/>
</dbReference>
<dbReference type="GO" id="GO:0005524">
    <property type="term" value="F:ATP binding"/>
    <property type="evidence" value="ECO:0007669"/>
    <property type="project" value="InterPro"/>
</dbReference>
<accession>A0AAE0USY5</accession>
<dbReference type="Gene3D" id="3.40.50.20">
    <property type="match status" value="1"/>
</dbReference>
<feature type="compositionally biased region" description="Polar residues" evidence="1">
    <location>
        <begin position="342"/>
        <end position="359"/>
    </location>
</feature>
<dbReference type="Proteomes" id="UP001274896">
    <property type="component" value="Unassembled WGS sequence"/>
</dbReference>
<feature type="domain" description="Synapsin ATP-binding" evidence="3">
    <location>
        <begin position="87"/>
        <end position="137"/>
    </location>
</feature>
<dbReference type="InterPro" id="IPR020898">
    <property type="entry name" value="Synapsin_ATP-bd_dom"/>
</dbReference>
<dbReference type="FunFam" id="3.30.470.20:FF:000042">
    <property type="entry name" value="Synapsin III"/>
    <property type="match status" value="1"/>
</dbReference>
<dbReference type="FunFam" id="3.30.1490.20:FF:000008">
    <property type="entry name" value="Synapsin I"/>
    <property type="match status" value="1"/>
</dbReference>
<dbReference type="Pfam" id="PF02078">
    <property type="entry name" value="Synapsin"/>
    <property type="match status" value="1"/>
</dbReference>
<feature type="domain" description="Synapsin ATP-binding" evidence="3">
    <location>
        <begin position="164"/>
        <end position="333"/>
    </location>
</feature>
<evidence type="ECO:0000313" key="5">
    <source>
        <dbReference type="Proteomes" id="UP001274896"/>
    </source>
</evidence>
<feature type="region of interest" description="Disordered" evidence="1">
    <location>
        <begin position="342"/>
        <end position="418"/>
    </location>
</feature>
<evidence type="ECO:0008006" key="6">
    <source>
        <dbReference type="Google" id="ProtNLM"/>
    </source>
</evidence>
<dbReference type="AlphaFoldDB" id="A0AAE0USY5"/>
<reference evidence="4" key="1">
    <citation type="submission" date="2023-06" db="EMBL/GenBank/DDBJ databases">
        <title>Male Hemibagrus guttatus genome.</title>
        <authorList>
            <person name="Bian C."/>
        </authorList>
    </citation>
    <scope>NUCLEOTIDE SEQUENCE</scope>
    <source>
        <strain evidence="4">Male_cb2023</strain>
        <tissue evidence="4">Muscle</tissue>
    </source>
</reference>
<dbReference type="EMBL" id="JAUCMX010000018">
    <property type="protein sequence ID" value="KAK3517970.1"/>
    <property type="molecule type" value="Genomic_DNA"/>
</dbReference>
<sequence length="452" mass="49820">MLRGTLFILRTWAFFRIEAEFSEINVSSTVSTGCVVDMQVTRGGTKVVRSFKPDFILIRQHAYSMTPGEDFRSLVIGLQYGSVPSINSLHSIYNFCSKPWVFAQMIKLYHDLGPEKFPLNEQTFFPNHTQMHVNPNKESSNILKCKVKCGNGFIVGVKDNRMPTLTFPVVVKMGHAHAGMGKIKVENSTDFQDITSVVALAKTYATAEPFVDSKYDIRIQKIGNNYKAYMWVDMHSKSISLPVVLRTSISGNWKANTGSAMLEQIAMTDRYRLWVDSCAEMFGGLDICAVKAVHGKDGKDYIIEVMDSSMPLIGEHVEEDRQLIADLVLNKMAFALLGITSPQSSNAKTQPGPQTTQPRRAQGGPRSGSTSSSQPAQGSPQRARSANTSPSQAFQPGPIPAASSQKQAPQLNKSQSLTNTFTETLRGNPADDEAKAETIRSLRQSFASLFSD</sequence>
<dbReference type="PANTHER" id="PTHR10841:SF6">
    <property type="entry name" value="SYNAPSIN III"/>
    <property type="match status" value="1"/>
</dbReference>
<comment type="caution">
    <text evidence="4">The sequence shown here is derived from an EMBL/GenBank/DDBJ whole genome shotgun (WGS) entry which is preliminary data.</text>
</comment>
<dbReference type="InterPro" id="IPR019735">
    <property type="entry name" value="Synapsin_CS"/>
</dbReference>
<dbReference type="Gene3D" id="3.30.470.20">
    <property type="entry name" value="ATP-grasp fold, B domain"/>
    <property type="match status" value="1"/>
</dbReference>
<gene>
    <name evidence="4" type="ORF">QTP70_028525</name>
</gene>
<feature type="domain" description="Synapsin pre-ATP-grasp" evidence="2">
    <location>
        <begin position="18"/>
        <end position="85"/>
    </location>
</feature>
<keyword evidence="5" id="KW-1185">Reference proteome</keyword>
<dbReference type="SUPFAM" id="SSF56059">
    <property type="entry name" value="Glutathione synthetase ATP-binding domain-like"/>
    <property type="match status" value="1"/>
</dbReference>
<dbReference type="PROSITE" id="PS00416">
    <property type="entry name" value="SYNAPSIN_2"/>
    <property type="match status" value="1"/>
</dbReference>
<evidence type="ECO:0000313" key="4">
    <source>
        <dbReference type="EMBL" id="KAK3517970.1"/>
    </source>
</evidence>
<feature type="compositionally biased region" description="Polar residues" evidence="1">
    <location>
        <begin position="402"/>
        <end position="418"/>
    </location>
</feature>
<dbReference type="InterPro" id="IPR020897">
    <property type="entry name" value="Synapsin_pre-ATP-grasp_dom"/>
</dbReference>
<dbReference type="SUPFAM" id="SSF52440">
    <property type="entry name" value="PreATP-grasp domain"/>
    <property type="match status" value="1"/>
</dbReference>
<dbReference type="PANTHER" id="PTHR10841">
    <property type="entry name" value="SYNAPSIN"/>
    <property type="match status" value="1"/>
</dbReference>
<dbReference type="InterPro" id="IPR013815">
    <property type="entry name" value="ATP_grasp_subdomain_1"/>
</dbReference>
<evidence type="ECO:0000259" key="2">
    <source>
        <dbReference type="Pfam" id="PF02078"/>
    </source>
</evidence>
<dbReference type="InterPro" id="IPR016185">
    <property type="entry name" value="PreATP-grasp_dom_sf"/>
</dbReference>
<evidence type="ECO:0000259" key="3">
    <source>
        <dbReference type="Pfam" id="PF02750"/>
    </source>
</evidence>
<organism evidence="4 5">
    <name type="scientific">Hemibagrus guttatus</name>
    <dbReference type="NCBI Taxonomy" id="175788"/>
    <lineage>
        <taxon>Eukaryota</taxon>
        <taxon>Metazoa</taxon>
        <taxon>Chordata</taxon>
        <taxon>Craniata</taxon>
        <taxon>Vertebrata</taxon>
        <taxon>Euteleostomi</taxon>
        <taxon>Actinopterygii</taxon>
        <taxon>Neopterygii</taxon>
        <taxon>Teleostei</taxon>
        <taxon>Ostariophysi</taxon>
        <taxon>Siluriformes</taxon>
        <taxon>Bagridae</taxon>
        <taxon>Hemibagrus</taxon>
    </lineage>
</organism>
<dbReference type="PROSITE" id="PS51257">
    <property type="entry name" value="PROKAR_LIPOPROTEIN"/>
    <property type="match status" value="1"/>
</dbReference>
<feature type="compositionally biased region" description="Polar residues" evidence="1">
    <location>
        <begin position="367"/>
        <end position="394"/>
    </location>
</feature>
<name>A0AAE0USY5_9TELE</name>
<dbReference type="Gene3D" id="3.30.1490.20">
    <property type="entry name" value="ATP-grasp fold, A domain"/>
    <property type="match status" value="1"/>
</dbReference>
<proteinExistence type="predicted"/>
<evidence type="ECO:0000256" key="1">
    <source>
        <dbReference type="SAM" id="MobiDB-lite"/>
    </source>
</evidence>
<protein>
    <recommendedName>
        <fullName evidence="6">Synapsin III</fullName>
    </recommendedName>
</protein>